<protein>
    <submittedName>
        <fullName evidence="1">Uncharacterized protein</fullName>
    </submittedName>
</protein>
<reference evidence="2" key="1">
    <citation type="journal article" date="2015" name="Nat. Plants">
        <title>Genome expansion of Arabis alpina linked with retrotransposition and reduced symmetric DNA methylation.</title>
        <authorList>
            <person name="Willing E.M."/>
            <person name="Rawat V."/>
            <person name="Mandakova T."/>
            <person name="Maumus F."/>
            <person name="James G.V."/>
            <person name="Nordstroem K.J."/>
            <person name="Becker C."/>
            <person name="Warthmann N."/>
            <person name="Chica C."/>
            <person name="Szarzynska B."/>
            <person name="Zytnicki M."/>
            <person name="Albani M.C."/>
            <person name="Kiefer C."/>
            <person name="Bergonzi S."/>
            <person name="Castaings L."/>
            <person name="Mateos J.L."/>
            <person name="Berns M.C."/>
            <person name="Bujdoso N."/>
            <person name="Piofczyk T."/>
            <person name="de Lorenzo L."/>
            <person name="Barrero-Sicilia C."/>
            <person name="Mateos I."/>
            <person name="Piednoel M."/>
            <person name="Hagmann J."/>
            <person name="Chen-Min-Tao R."/>
            <person name="Iglesias-Fernandez R."/>
            <person name="Schuster S.C."/>
            <person name="Alonso-Blanco C."/>
            <person name="Roudier F."/>
            <person name="Carbonero P."/>
            <person name="Paz-Ares J."/>
            <person name="Davis S.J."/>
            <person name="Pecinka A."/>
            <person name="Quesneville H."/>
            <person name="Colot V."/>
            <person name="Lysak M.A."/>
            <person name="Weigel D."/>
            <person name="Coupland G."/>
            <person name="Schneeberger K."/>
        </authorList>
    </citation>
    <scope>NUCLEOTIDE SEQUENCE [LARGE SCALE GENOMIC DNA]</scope>
    <source>
        <strain evidence="2">cv. Pajares</strain>
    </source>
</reference>
<dbReference type="EMBL" id="CM002874">
    <property type="protein sequence ID" value="KFK32046.1"/>
    <property type="molecule type" value="Genomic_DNA"/>
</dbReference>
<evidence type="ECO:0000313" key="1">
    <source>
        <dbReference type="EMBL" id="KFK32046.1"/>
    </source>
</evidence>
<organism evidence="1 2">
    <name type="scientific">Arabis alpina</name>
    <name type="common">Alpine rock-cress</name>
    <dbReference type="NCBI Taxonomy" id="50452"/>
    <lineage>
        <taxon>Eukaryota</taxon>
        <taxon>Viridiplantae</taxon>
        <taxon>Streptophyta</taxon>
        <taxon>Embryophyta</taxon>
        <taxon>Tracheophyta</taxon>
        <taxon>Spermatophyta</taxon>
        <taxon>Magnoliopsida</taxon>
        <taxon>eudicotyledons</taxon>
        <taxon>Gunneridae</taxon>
        <taxon>Pentapetalae</taxon>
        <taxon>rosids</taxon>
        <taxon>malvids</taxon>
        <taxon>Brassicales</taxon>
        <taxon>Brassicaceae</taxon>
        <taxon>Arabideae</taxon>
        <taxon>Arabis</taxon>
    </lineage>
</organism>
<evidence type="ECO:0000313" key="2">
    <source>
        <dbReference type="Proteomes" id="UP000029120"/>
    </source>
</evidence>
<keyword evidence="2" id="KW-1185">Reference proteome</keyword>
<sequence length="89" mass="9986">MSKHRERNFFSLLTKQEFALAAFKSRPRFASPVSSFAGAVRGHRFHPFVTYGASSVAKSLFRRVSSILLFSLTVAWSFKFSGYLRGCSG</sequence>
<gene>
    <name evidence="1" type="ordered locus">AALP_Aa6g193100</name>
</gene>
<name>A0A087GQ94_ARAAL</name>
<accession>A0A087GQ94</accession>
<dbReference type="AlphaFoldDB" id="A0A087GQ94"/>
<proteinExistence type="predicted"/>
<dbReference type="Gramene" id="KFK32046">
    <property type="protein sequence ID" value="KFK32046"/>
    <property type="gene ID" value="AALP_AA6G193100"/>
</dbReference>
<dbReference type="Proteomes" id="UP000029120">
    <property type="component" value="Chromosome 6"/>
</dbReference>